<dbReference type="Gene3D" id="3.60.15.10">
    <property type="entry name" value="Ribonuclease Z/Hydroxyacylglutathione hydrolase-like"/>
    <property type="match status" value="1"/>
</dbReference>
<feature type="transmembrane region" description="Helical" evidence="6">
    <location>
        <begin position="409"/>
        <end position="427"/>
    </location>
</feature>
<keyword evidence="9" id="KW-1185">Reference proteome</keyword>
<name>A0A7W8FVF1_9BACL</name>
<dbReference type="InterPro" id="IPR036866">
    <property type="entry name" value="RibonucZ/Hydroxyglut_hydro"/>
</dbReference>
<gene>
    <name evidence="8" type="ORF">HNQ44_002231</name>
</gene>
<dbReference type="InterPro" id="IPR035681">
    <property type="entry name" value="ComA-like_MBL"/>
</dbReference>
<dbReference type="EMBL" id="JACHHE010000005">
    <property type="protein sequence ID" value="MBB5180802.1"/>
    <property type="molecule type" value="Genomic_DNA"/>
</dbReference>
<dbReference type="InterPro" id="IPR004477">
    <property type="entry name" value="ComEC_N"/>
</dbReference>
<organism evidence="8 9">
    <name type="scientific">Planococcus koreensis</name>
    <dbReference type="NCBI Taxonomy" id="112331"/>
    <lineage>
        <taxon>Bacteria</taxon>
        <taxon>Bacillati</taxon>
        <taxon>Bacillota</taxon>
        <taxon>Bacilli</taxon>
        <taxon>Bacillales</taxon>
        <taxon>Caryophanaceae</taxon>
        <taxon>Planococcus</taxon>
    </lineage>
</organism>
<dbReference type="OrthoDB" id="9761531at2"/>
<dbReference type="GO" id="GO:0005886">
    <property type="term" value="C:plasma membrane"/>
    <property type="evidence" value="ECO:0007669"/>
    <property type="project" value="UniProtKB-SubCell"/>
</dbReference>
<feature type="domain" description="Metallo-beta-lactamase" evidence="7">
    <location>
        <begin position="465"/>
        <end position="675"/>
    </location>
</feature>
<dbReference type="SMART" id="SM00849">
    <property type="entry name" value="Lactamase_B"/>
    <property type="match status" value="1"/>
</dbReference>
<dbReference type="InterPro" id="IPR052159">
    <property type="entry name" value="Competence_DNA_uptake"/>
</dbReference>
<evidence type="ECO:0000259" key="7">
    <source>
        <dbReference type="SMART" id="SM00849"/>
    </source>
</evidence>
<evidence type="ECO:0000256" key="6">
    <source>
        <dbReference type="SAM" id="Phobius"/>
    </source>
</evidence>
<evidence type="ECO:0000313" key="9">
    <source>
        <dbReference type="Proteomes" id="UP000525923"/>
    </source>
</evidence>
<keyword evidence="2" id="KW-1003">Cell membrane</keyword>
<feature type="transmembrane region" description="Helical" evidence="6">
    <location>
        <begin position="315"/>
        <end position="335"/>
    </location>
</feature>
<dbReference type="RefSeq" id="WP_135500730.1">
    <property type="nucleotide sequence ID" value="NZ_JACHHE010000005.1"/>
</dbReference>
<feature type="transmembrane region" description="Helical" evidence="6">
    <location>
        <begin position="260"/>
        <end position="278"/>
    </location>
</feature>
<dbReference type="SUPFAM" id="SSF56281">
    <property type="entry name" value="Metallo-hydrolase/oxidoreductase"/>
    <property type="match status" value="1"/>
</dbReference>
<dbReference type="InterPro" id="IPR001279">
    <property type="entry name" value="Metallo-B-lactamas"/>
</dbReference>
<proteinExistence type="predicted"/>
<comment type="subcellular location">
    <subcellularLocation>
        <location evidence="1">Cell membrane</location>
        <topology evidence="1">Multi-pass membrane protein</topology>
    </subcellularLocation>
</comment>
<dbReference type="PANTHER" id="PTHR30619:SF7">
    <property type="entry name" value="BETA-LACTAMASE DOMAIN PROTEIN"/>
    <property type="match status" value="1"/>
</dbReference>
<feature type="transmembrane region" description="Helical" evidence="6">
    <location>
        <begin position="223"/>
        <end position="254"/>
    </location>
</feature>
<dbReference type="Pfam" id="PF00753">
    <property type="entry name" value="Lactamase_B"/>
    <property type="match status" value="1"/>
</dbReference>
<evidence type="ECO:0000313" key="8">
    <source>
        <dbReference type="EMBL" id="MBB5180802.1"/>
    </source>
</evidence>
<dbReference type="AlphaFoldDB" id="A0A7W8FVF1"/>
<sequence length="721" mass="79154">MFWKREGAKLFIHILAITICVYMLQEQRVPTVITAAAYSGELDFAGNYTIDGDSLRGFAELANGQKVYAAYRFKDAEEKAEAQAALPASKLVVAGVFEAVAEPSHRFSFDMARYLETNGAAAMLTIEKIDAFKAQHTFYAKMLQQRKKLGAHINASFPAELATEAEALLIGEQRGMGIEERQIYQTLGITHLFAISGLHVAIVAGLAYFLLVRLRVHKESALLLLLAMLPLYAIMAGGAPSVLRAVCMVSLVLAGKLANIRLPASSVLLGSFLFFVIWNPYAIYNIGFQLSYGAAFGIIYSRQLLARCRSAFEQGLLITAISQMTLYPILLFHFYEISISAFAVNSLFVPLYTLVILPVNLLALGLTLVFPPAANALFFIYAPCREWIGDGMAWLASWPYQMWNPGRPAPWLAMGLLASVLLFYGLAEKRFRARQLLIVLVPAALFTAMPYLDPALKVTFLDVGQGDSAVIELPHRRAVYVIDTGGLLRFGTEEFRQKERPFEIGRQVVVPYLKGNGISTVDLLVLSHADADHAEGADELFKALQIRNLHLTPGSQTTPLMQELAKDAGEAKLSYPTSGSGWTQGTTRFRYLSPGDAEYSGNDDSLVLLLENSGFRALFTGDLELAGEKKIVEAYSGELAGLTILKIGHHGSKTSSGQEFLEAAMPKLSIFSTGKDNRYGHPNPDVVGRFQKLNLPVLNTAESGTIEVEVVDGEVELRKMR</sequence>
<dbReference type="NCBIfam" id="TIGR00361">
    <property type="entry name" value="ComEC_Rec2"/>
    <property type="match status" value="1"/>
</dbReference>
<feature type="transmembrane region" description="Helical" evidence="6">
    <location>
        <begin position="436"/>
        <end position="452"/>
    </location>
</feature>
<dbReference type="Pfam" id="PF03772">
    <property type="entry name" value="Competence"/>
    <property type="match status" value="1"/>
</dbReference>
<feature type="transmembrane region" description="Helical" evidence="6">
    <location>
        <begin position="283"/>
        <end position="303"/>
    </location>
</feature>
<dbReference type="GO" id="GO:0030420">
    <property type="term" value="P:establishment of competence for transformation"/>
    <property type="evidence" value="ECO:0007669"/>
    <property type="project" value="InterPro"/>
</dbReference>
<protein>
    <submittedName>
        <fullName evidence="8">Competence protein ComEC</fullName>
    </submittedName>
</protein>
<dbReference type="PANTHER" id="PTHR30619">
    <property type="entry name" value="DNA INTERNALIZATION/COMPETENCE PROTEIN COMEC/REC2"/>
    <property type="match status" value="1"/>
</dbReference>
<accession>A0A7W8FVF1</accession>
<feature type="transmembrane region" description="Helical" evidence="6">
    <location>
        <begin position="347"/>
        <end position="370"/>
    </location>
</feature>
<dbReference type="Proteomes" id="UP000525923">
    <property type="component" value="Unassembled WGS sequence"/>
</dbReference>
<keyword evidence="3 6" id="KW-0812">Transmembrane</keyword>
<comment type="caution">
    <text evidence="8">The sequence shown here is derived from an EMBL/GenBank/DDBJ whole genome shotgun (WGS) entry which is preliminary data.</text>
</comment>
<evidence type="ECO:0000256" key="2">
    <source>
        <dbReference type="ARBA" id="ARBA00022475"/>
    </source>
</evidence>
<reference evidence="8 9" key="1">
    <citation type="submission" date="2020-08" db="EMBL/GenBank/DDBJ databases">
        <title>Genomic Encyclopedia of Type Strains, Phase IV (KMG-IV): sequencing the most valuable type-strain genomes for metagenomic binning, comparative biology and taxonomic classification.</title>
        <authorList>
            <person name="Goeker M."/>
        </authorList>
    </citation>
    <scope>NUCLEOTIDE SEQUENCE [LARGE SCALE GENOMIC DNA]</scope>
    <source>
        <strain evidence="8 9">DSM 15895</strain>
    </source>
</reference>
<feature type="transmembrane region" description="Helical" evidence="6">
    <location>
        <begin position="191"/>
        <end position="211"/>
    </location>
</feature>
<evidence type="ECO:0000256" key="3">
    <source>
        <dbReference type="ARBA" id="ARBA00022692"/>
    </source>
</evidence>
<dbReference type="InterPro" id="IPR004797">
    <property type="entry name" value="Competence_ComEC/Rec2"/>
</dbReference>
<evidence type="ECO:0000256" key="4">
    <source>
        <dbReference type="ARBA" id="ARBA00022989"/>
    </source>
</evidence>
<evidence type="ECO:0000256" key="1">
    <source>
        <dbReference type="ARBA" id="ARBA00004651"/>
    </source>
</evidence>
<evidence type="ECO:0000256" key="5">
    <source>
        <dbReference type="ARBA" id="ARBA00023136"/>
    </source>
</evidence>
<dbReference type="NCBIfam" id="TIGR00360">
    <property type="entry name" value="ComEC_N-term"/>
    <property type="match status" value="1"/>
</dbReference>
<keyword evidence="5 6" id="KW-0472">Membrane</keyword>
<keyword evidence="4 6" id="KW-1133">Transmembrane helix</keyword>
<dbReference type="CDD" id="cd07731">
    <property type="entry name" value="ComA-like_MBL-fold"/>
    <property type="match status" value="1"/>
</dbReference>